<feature type="chain" id="PRO_5037197916" evidence="1">
    <location>
        <begin position="21"/>
        <end position="107"/>
    </location>
</feature>
<dbReference type="AlphaFoldDB" id="A0A931IVS1"/>
<evidence type="ECO:0000313" key="3">
    <source>
        <dbReference type="Proteomes" id="UP000620139"/>
    </source>
</evidence>
<sequence>MAKLVASAFLLIASATGAHGTPACPVGGKMEHWRADFCMWKVGTDDIIAAQPCLEREEKVSFRSSCTAKQHYKRKICGLNVLNGGPSIEKCMADPGFMGPTVRNGGA</sequence>
<proteinExistence type="predicted"/>
<dbReference type="EMBL" id="JAEDAL010000001">
    <property type="protein sequence ID" value="MBH9551895.1"/>
    <property type="molecule type" value="Genomic_DNA"/>
</dbReference>
<gene>
    <name evidence="2" type="ORF">I7X43_03440</name>
</gene>
<comment type="caution">
    <text evidence="2">The sequence shown here is derived from an EMBL/GenBank/DDBJ whole genome shotgun (WGS) entry which is preliminary data.</text>
</comment>
<name>A0A931IVS1_9BURK</name>
<feature type="signal peptide" evidence="1">
    <location>
        <begin position="1"/>
        <end position="20"/>
    </location>
</feature>
<evidence type="ECO:0000256" key="1">
    <source>
        <dbReference type="SAM" id="SignalP"/>
    </source>
</evidence>
<evidence type="ECO:0000313" key="2">
    <source>
        <dbReference type="EMBL" id="MBH9551895.1"/>
    </source>
</evidence>
<dbReference type="RefSeq" id="WP_198099487.1">
    <property type="nucleotide sequence ID" value="NZ_JAEDAL010000001.1"/>
</dbReference>
<accession>A0A931IVS1</accession>
<reference evidence="2" key="1">
    <citation type="submission" date="2020-12" db="EMBL/GenBank/DDBJ databases">
        <title>The genome sequence of Inhella sp. 4Y17.</title>
        <authorList>
            <person name="Liu Y."/>
        </authorList>
    </citation>
    <scope>NUCLEOTIDE SEQUENCE</scope>
    <source>
        <strain evidence="2">4Y10</strain>
    </source>
</reference>
<dbReference type="Proteomes" id="UP000620139">
    <property type="component" value="Unassembled WGS sequence"/>
</dbReference>
<organism evidence="2 3">
    <name type="scientific">Inhella gelatinilytica</name>
    <dbReference type="NCBI Taxonomy" id="2795030"/>
    <lineage>
        <taxon>Bacteria</taxon>
        <taxon>Pseudomonadati</taxon>
        <taxon>Pseudomonadota</taxon>
        <taxon>Betaproteobacteria</taxon>
        <taxon>Burkholderiales</taxon>
        <taxon>Sphaerotilaceae</taxon>
        <taxon>Inhella</taxon>
    </lineage>
</organism>
<keyword evidence="1" id="KW-0732">Signal</keyword>
<protein>
    <submittedName>
        <fullName evidence="2">Uncharacterized protein</fullName>
    </submittedName>
</protein>
<keyword evidence="3" id="KW-1185">Reference proteome</keyword>